<dbReference type="AlphaFoldDB" id="A0A182SFZ6"/>
<feature type="chain" id="PRO_5008135790" evidence="1">
    <location>
        <begin position="19"/>
        <end position="178"/>
    </location>
</feature>
<dbReference type="Proteomes" id="UP000075901">
    <property type="component" value="Unassembled WGS sequence"/>
</dbReference>
<feature type="signal peptide" evidence="1">
    <location>
        <begin position="1"/>
        <end position="18"/>
    </location>
</feature>
<proteinExistence type="predicted"/>
<keyword evidence="1" id="KW-0732">Signal</keyword>
<sequence length="178" mass="19884">MVLRLIVTALALVTLAGGSSVPAAWSRVHRTARDTTAGGREQPPHHSLMSCERVNNFFSSINVTVSVANQGTNRLYAGKPHYIGKLFYPFNPLNSDIADRSEILFSGYYIFFFLHTPQSLCVVLAVHFPFQFCFSARKIAYLPPLYENPAHERGEFPETLSPSSPTAFCFFGCETIMR</sequence>
<organism evidence="2 3">
    <name type="scientific">Anopheles maculatus</name>
    <dbReference type="NCBI Taxonomy" id="74869"/>
    <lineage>
        <taxon>Eukaryota</taxon>
        <taxon>Metazoa</taxon>
        <taxon>Ecdysozoa</taxon>
        <taxon>Arthropoda</taxon>
        <taxon>Hexapoda</taxon>
        <taxon>Insecta</taxon>
        <taxon>Pterygota</taxon>
        <taxon>Neoptera</taxon>
        <taxon>Endopterygota</taxon>
        <taxon>Diptera</taxon>
        <taxon>Nematocera</taxon>
        <taxon>Culicoidea</taxon>
        <taxon>Culicidae</taxon>
        <taxon>Anophelinae</taxon>
        <taxon>Anopheles</taxon>
        <taxon>Anopheles maculatus group</taxon>
    </lineage>
</organism>
<evidence type="ECO:0000313" key="2">
    <source>
        <dbReference type="EnsemblMetazoa" id="AMAM006039-PA"/>
    </source>
</evidence>
<accession>A0A182SFZ6</accession>
<dbReference type="EnsemblMetazoa" id="AMAM006039-RA">
    <property type="protein sequence ID" value="AMAM006039-PA"/>
    <property type="gene ID" value="AMAM006039"/>
</dbReference>
<name>A0A182SFZ6_9DIPT</name>
<evidence type="ECO:0000256" key="1">
    <source>
        <dbReference type="SAM" id="SignalP"/>
    </source>
</evidence>
<protein>
    <submittedName>
        <fullName evidence="2">Uncharacterized protein</fullName>
    </submittedName>
</protein>
<keyword evidence="3" id="KW-1185">Reference proteome</keyword>
<reference evidence="3" key="1">
    <citation type="submission" date="2013-09" db="EMBL/GenBank/DDBJ databases">
        <title>The Genome Sequence of Anopheles maculatus species B.</title>
        <authorList>
            <consortium name="The Broad Institute Genomics Platform"/>
            <person name="Neafsey D.E."/>
            <person name="Besansky N."/>
            <person name="Howell P."/>
            <person name="Walton C."/>
            <person name="Young S.K."/>
            <person name="Zeng Q."/>
            <person name="Gargeya S."/>
            <person name="Fitzgerald M."/>
            <person name="Haas B."/>
            <person name="Abouelleil A."/>
            <person name="Allen A.W."/>
            <person name="Alvarado L."/>
            <person name="Arachchi H.M."/>
            <person name="Berlin A.M."/>
            <person name="Chapman S.B."/>
            <person name="Gainer-Dewar J."/>
            <person name="Goldberg J."/>
            <person name="Griggs A."/>
            <person name="Gujja S."/>
            <person name="Hansen M."/>
            <person name="Howarth C."/>
            <person name="Imamovic A."/>
            <person name="Ireland A."/>
            <person name="Larimer J."/>
            <person name="McCowan C."/>
            <person name="Murphy C."/>
            <person name="Pearson M."/>
            <person name="Poon T.W."/>
            <person name="Priest M."/>
            <person name="Roberts A."/>
            <person name="Saif S."/>
            <person name="Shea T."/>
            <person name="Sisk P."/>
            <person name="Sykes S."/>
            <person name="Wortman J."/>
            <person name="Nusbaum C."/>
            <person name="Birren B."/>
        </authorList>
    </citation>
    <scope>NUCLEOTIDE SEQUENCE [LARGE SCALE GENOMIC DNA]</scope>
    <source>
        <strain evidence="3">maculatus3</strain>
    </source>
</reference>
<dbReference type="VEuPathDB" id="VectorBase:AMAM006039"/>
<reference evidence="2" key="2">
    <citation type="submission" date="2020-05" db="UniProtKB">
        <authorList>
            <consortium name="EnsemblMetazoa"/>
        </authorList>
    </citation>
    <scope>IDENTIFICATION</scope>
    <source>
        <strain evidence="2">maculatus3</strain>
    </source>
</reference>
<evidence type="ECO:0000313" key="3">
    <source>
        <dbReference type="Proteomes" id="UP000075901"/>
    </source>
</evidence>